<gene>
    <name evidence="1" type="ORF">FG87_04955</name>
</gene>
<protein>
    <submittedName>
        <fullName evidence="1">Uncharacterized protein</fullName>
    </submittedName>
</protein>
<keyword evidence="2" id="KW-1185">Reference proteome</keyword>
<dbReference type="RefSeq" id="WP_338757949.1">
    <property type="nucleotide sequence ID" value="NZ_CP146527.1"/>
</dbReference>
<proteinExistence type="predicted"/>
<accession>A0ABR4ZKD0</accession>
<comment type="caution">
    <text evidence="1">The sequence shown here is derived from an EMBL/GenBank/DDBJ whole genome shotgun (WGS) entry which is preliminary data.</text>
</comment>
<dbReference type="Proteomes" id="UP000031364">
    <property type="component" value="Unassembled WGS sequence"/>
</dbReference>
<evidence type="ECO:0000313" key="1">
    <source>
        <dbReference type="EMBL" id="KIA65816.1"/>
    </source>
</evidence>
<reference evidence="1 2" key="1">
    <citation type="journal article" date="2014" name="Int. J. Syst. Evol. Microbiol.">
        <title>Nocardia vulneris sp. nov., isolated from wounds of human patients in North America.</title>
        <authorList>
            <person name="Lasker B.A."/>
            <person name="Bell M."/>
            <person name="Klenk H.P."/>
            <person name="Sproer C."/>
            <person name="Schumann C."/>
            <person name="Schumann P."/>
            <person name="Brown J.M."/>
        </authorList>
    </citation>
    <scope>NUCLEOTIDE SEQUENCE [LARGE SCALE GENOMIC DNA]</scope>
    <source>
        <strain evidence="1 2">W9851</strain>
    </source>
</reference>
<name>A0ABR4ZKD0_9NOCA</name>
<evidence type="ECO:0000313" key="2">
    <source>
        <dbReference type="Proteomes" id="UP000031364"/>
    </source>
</evidence>
<organism evidence="1 2">
    <name type="scientific">Nocardia vulneris</name>
    <dbReference type="NCBI Taxonomy" id="1141657"/>
    <lineage>
        <taxon>Bacteria</taxon>
        <taxon>Bacillati</taxon>
        <taxon>Actinomycetota</taxon>
        <taxon>Actinomycetes</taxon>
        <taxon>Mycobacteriales</taxon>
        <taxon>Nocardiaceae</taxon>
        <taxon>Nocardia</taxon>
    </lineage>
</organism>
<dbReference type="EMBL" id="JNFP01000005">
    <property type="protein sequence ID" value="KIA65816.1"/>
    <property type="molecule type" value="Genomic_DNA"/>
</dbReference>
<sequence>MVRLIAEPVMLIGMDFMKPAEELLAQVAARFGSAEAFLEKLAQAHAARRDDDTIELPRIIGGLPNGY</sequence>